<sequence length="515" mass="55846">MSTQSFAERPGPAKQNLWPIALVFAGAAFAAQIACWWVRSPAVMAGGSVATLGLLLCLPHLWRRHREDIDRAAGSQEQAEQIRRAAESQLGTERAHMNEQWQSWRQSQLEAFHESVEIWCHDLRTVLTERKKPEISLPRLSPQTAKLLDRALEEVDEELVDVQDACEHAVVFLAQRLQAGGLQIQERTSGLMGRPEPGLPELGMEIDHLATTFAHHAQSLRILGGSWTGQQWQQTVPLTDVVRAAGGQITDYQRVVIGGEPDLGVKDFAAEWLIHLVAELLGNATTYSPSTKEVTAQLEAVPSGAVIQIDDRGTGMTEARLQRAHELVAGERDITLRDLQTPQVGLAVVGNIARRLKLHVSLGRSPYGGIRAVVLVPMDLLEAIDPVDTMPLPEGVVREATPLANEREETRTAVPAPVPHPAPERAVTQQAPAAPSGGGTGELPRRKPAEEGAGSGLPRRRSPRHSRPAAVAEPQQHGAATEDDPEAAASFMSTFVLGGRTDSPDETDSPMGEND</sequence>
<dbReference type="Gene3D" id="3.30.565.10">
    <property type="entry name" value="Histidine kinase-like ATPase, C-terminal domain"/>
    <property type="match status" value="1"/>
</dbReference>
<dbReference type="PANTHER" id="PTHR45436:SF5">
    <property type="entry name" value="SENSOR HISTIDINE KINASE TRCS"/>
    <property type="match status" value="1"/>
</dbReference>
<evidence type="ECO:0000313" key="9">
    <source>
        <dbReference type="EMBL" id="MFC4494404.1"/>
    </source>
</evidence>
<dbReference type="Proteomes" id="UP001595997">
    <property type="component" value="Unassembled WGS sequence"/>
</dbReference>
<evidence type="ECO:0000259" key="8">
    <source>
        <dbReference type="SMART" id="SM00387"/>
    </source>
</evidence>
<keyword evidence="7" id="KW-0472">Membrane</keyword>
<dbReference type="EC" id="2.7.13.3" evidence="2"/>
<dbReference type="InterPro" id="IPR050428">
    <property type="entry name" value="TCS_sensor_his_kinase"/>
</dbReference>
<organism evidence="9 10">
    <name type="scientific">Streptomyces ovatisporus</name>
    <dbReference type="NCBI Taxonomy" id="1128682"/>
    <lineage>
        <taxon>Bacteria</taxon>
        <taxon>Bacillati</taxon>
        <taxon>Actinomycetota</taxon>
        <taxon>Actinomycetes</taxon>
        <taxon>Kitasatosporales</taxon>
        <taxon>Streptomycetaceae</taxon>
        <taxon>Streptomyces</taxon>
    </lineage>
</organism>
<dbReference type="InterPro" id="IPR036890">
    <property type="entry name" value="HATPase_C_sf"/>
</dbReference>
<protein>
    <recommendedName>
        <fullName evidence="2">histidine kinase</fullName>
        <ecNumber evidence="2">2.7.13.3</ecNumber>
    </recommendedName>
</protein>
<feature type="transmembrane region" description="Helical" evidence="7">
    <location>
        <begin position="20"/>
        <end position="39"/>
    </location>
</feature>
<reference evidence="10" key="1">
    <citation type="journal article" date="2019" name="Int. J. Syst. Evol. Microbiol.">
        <title>The Global Catalogue of Microorganisms (GCM) 10K type strain sequencing project: providing services to taxonomists for standard genome sequencing and annotation.</title>
        <authorList>
            <consortium name="The Broad Institute Genomics Platform"/>
            <consortium name="The Broad Institute Genome Sequencing Center for Infectious Disease"/>
            <person name="Wu L."/>
            <person name="Ma J."/>
        </authorList>
    </citation>
    <scope>NUCLEOTIDE SEQUENCE [LARGE SCALE GENOMIC DNA]</scope>
    <source>
        <strain evidence="10">CGMCC 4.7357</strain>
    </source>
</reference>
<dbReference type="SUPFAM" id="SSF55874">
    <property type="entry name" value="ATPase domain of HSP90 chaperone/DNA topoisomerase II/histidine kinase"/>
    <property type="match status" value="1"/>
</dbReference>
<keyword evidence="9" id="KW-0547">Nucleotide-binding</keyword>
<comment type="catalytic activity">
    <reaction evidence="1">
        <text>ATP + protein L-histidine = ADP + protein N-phospho-L-histidine.</text>
        <dbReference type="EC" id="2.7.13.3"/>
    </reaction>
</comment>
<proteinExistence type="predicted"/>
<evidence type="ECO:0000256" key="2">
    <source>
        <dbReference type="ARBA" id="ARBA00012438"/>
    </source>
</evidence>
<gene>
    <name evidence="9" type="ORF">ACFPA8_09700</name>
</gene>
<evidence type="ECO:0000256" key="5">
    <source>
        <dbReference type="ARBA" id="ARBA00022777"/>
    </source>
</evidence>
<dbReference type="EMBL" id="JBHSFH010000005">
    <property type="protein sequence ID" value="MFC4494404.1"/>
    <property type="molecule type" value="Genomic_DNA"/>
</dbReference>
<name>A0ABV9A477_9ACTN</name>
<dbReference type="InterPro" id="IPR003594">
    <property type="entry name" value="HATPase_dom"/>
</dbReference>
<feature type="compositionally biased region" description="Acidic residues" evidence="6">
    <location>
        <begin position="504"/>
        <end position="515"/>
    </location>
</feature>
<dbReference type="Pfam" id="PF02518">
    <property type="entry name" value="HATPase_c"/>
    <property type="match status" value="1"/>
</dbReference>
<keyword evidence="7" id="KW-0812">Transmembrane</keyword>
<feature type="compositionally biased region" description="Basic residues" evidence="6">
    <location>
        <begin position="458"/>
        <end position="467"/>
    </location>
</feature>
<dbReference type="RefSeq" id="WP_386445388.1">
    <property type="nucleotide sequence ID" value="NZ_JBHSFH010000005.1"/>
</dbReference>
<feature type="region of interest" description="Disordered" evidence="6">
    <location>
        <begin position="402"/>
        <end position="515"/>
    </location>
</feature>
<dbReference type="PANTHER" id="PTHR45436">
    <property type="entry name" value="SENSOR HISTIDINE KINASE YKOH"/>
    <property type="match status" value="1"/>
</dbReference>
<keyword evidence="7" id="KW-1133">Transmembrane helix</keyword>
<evidence type="ECO:0000313" key="10">
    <source>
        <dbReference type="Proteomes" id="UP001595997"/>
    </source>
</evidence>
<keyword evidence="5" id="KW-0418">Kinase</keyword>
<feature type="domain" description="Histidine kinase/HSP90-like ATPase" evidence="8">
    <location>
        <begin position="268"/>
        <end position="380"/>
    </location>
</feature>
<feature type="transmembrane region" description="Helical" evidence="7">
    <location>
        <begin position="45"/>
        <end position="62"/>
    </location>
</feature>
<keyword evidence="3" id="KW-0597">Phosphoprotein</keyword>
<evidence type="ECO:0000256" key="7">
    <source>
        <dbReference type="SAM" id="Phobius"/>
    </source>
</evidence>
<keyword evidence="10" id="KW-1185">Reference proteome</keyword>
<comment type="caution">
    <text evidence="9">The sequence shown here is derived from an EMBL/GenBank/DDBJ whole genome shotgun (WGS) entry which is preliminary data.</text>
</comment>
<accession>A0ABV9A477</accession>
<dbReference type="SMART" id="SM00387">
    <property type="entry name" value="HATPase_c"/>
    <property type="match status" value="1"/>
</dbReference>
<evidence type="ECO:0000256" key="6">
    <source>
        <dbReference type="SAM" id="MobiDB-lite"/>
    </source>
</evidence>
<keyword evidence="9" id="KW-0067">ATP-binding</keyword>
<evidence type="ECO:0000256" key="4">
    <source>
        <dbReference type="ARBA" id="ARBA00022679"/>
    </source>
</evidence>
<keyword evidence="4" id="KW-0808">Transferase</keyword>
<evidence type="ECO:0000256" key="1">
    <source>
        <dbReference type="ARBA" id="ARBA00000085"/>
    </source>
</evidence>
<evidence type="ECO:0000256" key="3">
    <source>
        <dbReference type="ARBA" id="ARBA00022553"/>
    </source>
</evidence>
<dbReference type="GO" id="GO:0005524">
    <property type="term" value="F:ATP binding"/>
    <property type="evidence" value="ECO:0007669"/>
    <property type="project" value="UniProtKB-KW"/>
</dbReference>